<keyword evidence="9" id="KW-1185">Reference proteome</keyword>
<feature type="transmembrane region" description="Helical" evidence="6">
    <location>
        <begin position="313"/>
        <end position="339"/>
    </location>
</feature>
<dbReference type="RefSeq" id="WP_013767972.1">
    <property type="nucleotide sequence ID" value="NC_015510.1"/>
</dbReference>
<keyword evidence="5 6" id="KW-0472">Membrane</keyword>
<dbReference type="GO" id="GO:0016020">
    <property type="term" value="C:membrane"/>
    <property type="evidence" value="ECO:0007669"/>
    <property type="project" value="UniProtKB-SubCell"/>
</dbReference>
<evidence type="ECO:0000256" key="2">
    <source>
        <dbReference type="ARBA" id="ARBA00022448"/>
    </source>
</evidence>
<feature type="transmembrane region" description="Helical" evidence="6">
    <location>
        <begin position="254"/>
        <end position="277"/>
    </location>
</feature>
<sequence>MSTDKATKQAWFALWILFGINLMNFYDRQIMGALAETIRKEWSLSDTMLGTLGTAFILMYAAVGLPLGRLADTWSRRKILSIGVSIWSVLTAASGLAPNFAWLFATRLGVGIGEASCAPAANSLIGDLFPPRRRALALSIFMLGLPIGTFLCYSLSGLIASAYGWRYAFYFACIPGLILGLLALKLPDPARGATEERPMSAQTHSRSPFWLVLGIPTILWIIISGALHNFNMYAVNSFLPAFLMRTHLLGLKEATTVSSIVLGAVGVIGLLGGGWGADRLSRKRADGKLLLSAIATAIAAPCIYFALNQAPGAILPFMLLMGTGIMLMFVYYSGVYAAIQDVIPAALRGTAMAIYFFAMYLLGASFGPVITGMLSDYFAKQAMTVARASAMSEQFKAIGLHHAMYIIPILCAVLALVLFAASRTVAADMEKKKKM</sequence>
<evidence type="ECO:0000313" key="9">
    <source>
        <dbReference type="Proteomes" id="UP000008461"/>
    </source>
</evidence>
<evidence type="ECO:0000256" key="6">
    <source>
        <dbReference type="SAM" id="Phobius"/>
    </source>
</evidence>
<keyword evidence="4 6" id="KW-1133">Transmembrane helix</keyword>
<dbReference type="AlphaFoldDB" id="F4KUP0"/>
<evidence type="ECO:0000256" key="4">
    <source>
        <dbReference type="ARBA" id="ARBA00022989"/>
    </source>
</evidence>
<feature type="transmembrane region" description="Helical" evidence="6">
    <location>
        <begin position="208"/>
        <end position="234"/>
    </location>
</feature>
<dbReference type="PANTHER" id="PTHR23505:SF79">
    <property type="entry name" value="PROTEIN SPINSTER"/>
    <property type="match status" value="1"/>
</dbReference>
<accession>F4KUP0</accession>
<feature type="transmembrane region" description="Helical" evidence="6">
    <location>
        <begin position="6"/>
        <end position="26"/>
    </location>
</feature>
<organism evidence="8 9">
    <name type="scientific">Haliscomenobacter hydrossis (strain ATCC 27775 / DSM 1100 / LMG 10767 / O)</name>
    <dbReference type="NCBI Taxonomy" id="760192"/>
    <lineage>
        <taxon>Bacteria</taxon>
        <taxon>Pseudomonadati</taxon>
        <taxon>Bacteroidota</taxon>
        <taxon>Saprospiria</taxon>
        <taxon>Saprospirales</taxon>
        <taxon>Haliscomenobacteraceae</taxon>
        <taxon>Haliscomenobacter</taxon>
    </lineage>
</organism>
<feature type="transmembrane region" description="Helical" evidence="6">
    <location>
        <begin position="289"/>
        <end position="307"/>
    </location>
</feature>
<feature type="transmembrane region" description="Helical" evidence="6">
    <location>
        <begin position="405"/>
        <end position="426"/>
    </location>
</feature>
<dbReference type="CDD" id="cd17328">
    <property type="entry name" value="MFS_spinster_like"/>
    <property type="match status" value="1"/>
</dbReference>
<dbReference type="InterPro" id="IPR011701">
    <property type="entry name" value="MFS"/>
</dbReference>
<dbReference type="EMBL" id="CP002691">
    <property type="protein sequence ID" value="AEE53443.1"/>
    <property type="molecule type" value="Genomic_DNA"/>
</dbReference>
<dbReference type="Gene3D" id="1.20.1250.20">
    <property type="entry name" value="MFS general substrate transporter like domains"/>
    <property type="match status" value="1"/>
</dbReference>
<evidence type="ECO:0000256" key="3">
    <source>
        <dbReference type="ARBA" id="ARBA00022692"/>
    </source>
</evidence>
<evidence type="ECO:0000313" key="8">
    <source>
        <dbReference type="EMBL" id="AEE53443.1"/>
    </source>
</evidence>
<proteinExistence type="predicted"/>
<dbReference type="Pfam" id="PF07690">
    <property type="entry name" value="MFS_1"/>
    <property type="match status" value="1"/>
</dbReference>
<dbReference type="SUPFAM" id="SSF103473">
    <property type="entry name" value="MFS general substrate transporter"/>
    <property type="match status" value="1"/>
</dbReference>
<evidence type="ECO:0000256" key="1">
    <source>
        <dbReference type="ARBA" id="ARBA00004141"/>
    </source>
</evidence>
<dbReference type="PANTHER" id="PTHR23505">
    <property type="entry name" value="SPINSTER"/>
    <property type="match status" value="1"/>
</dbReference>
<dbReference type="HOGENOM" id="CLU_001265_5_12_10"/>
<dbReference type="eggNOG" id="COG2814">
    <property type="taxonomic scope" value="Bacteria"/>
</dbReference>
<dbReference type="InterPro" id="IPR044770">
    <property type="entry name" value="MFS_spinster-like"/>
</dbReference>
<feature type="transmembrane region" description="Helical" evidence="6">
    <location>
        <begin position="135"/>
        <end position="161"/>
    </location>
</feature>
<feature type="transmembrane region" description="Helical" evidence="6">
    <location>
        <begin position="79"/>
        <end position="104"/>
    </location>
</feature>
<gene>
    <name evidence="8" type="ordered locus">Halhy_5620</name>
</gene>
<feature type="transmembrane region" description="Helical" evidence="6">
    <location>
        <begin position="167"/>
        <end position="187"/>
    </location>
</feature>
<feature type="transmembrane region" description="Helical" evidence="6">
    <location>
        <begin position="47"/>
        <end position="67"/>
    </location>
</feature>
<name>F4KUP0_HALH1</name>
<keyword evidence="2" id="KW-0813">Transport</keyword>
<dbReference type="OrthoDB" id="9788453at2"/>
<reference evidence="8 9" key="1">
    <citation type="journal article" date="2011" name="Stand. Genomic Sci.">
        <title>Complete genome sequence of Haliscomenobacter hydrossis type strain (O).</title>
        <authorList>
            <consortium name="US DOE Joint Genome Institute (JGI-PGF)"/>
            <person name="Daligault H."/>
            <person name="Lapidus A."/>
            <person name="Zeytun A."/>
            <person name="Nolan M."/>
            <person name="Lucas S."/>
            <person name="Del Rio T.G."/>
            <person name="Tice H."/>
            <person name="Cheng J.F."/>
            <person name="Tapia R."/>
            <person name="Han C."/>
            <person name="Goodwin L."/>
            <person name="Pitluck S."/>
            <person name="Liolios K."/>
            <person name="Pagani I."/>
            <person name="Ivanova N."/>
            <person name="Huntemann M."/>
            <person name="Mavromatis K."/>
            <person name="Mikhailova N."/>
            <person name="Pati A."/>
            <person name="Chen A."/>
            <person name="Palaniappan K."/>
            <person name="Land M."/>
            <person name="Hauser L."/>
            <person name="Brambilla E.M."/>
            <person name="Rohde M."/>
            <person name="Verbarg S."/>
            <person name="Goker M."/>
            <person name="Bristow J."/>
            <person name="Eisen J.A."/>
            <person name="Markowitz V."/>
            <person name="Hugenholtz P."/>
            <person name="Kyrpides N.C."/>
            <person name="Klenk H.P."/>
            <person name="Woyke T."/>
        </authorList>
    </citation>
    <scope>NUCLEOTIDE SEQUENCE [LARGE SCALE GENOMIC DNA]</scope>
    <source>
        <strain evidence="9">ATCC 27775 / DSM 1100 / LMG 10767 / O</strain>
    </source>
</reference>
<comment type="subcellular location">
    <subcellularLocation>
        <location evidence="1">Membrane</location>
        <topology evidence="1">Multi-pass membrane protein</topology>
    </subcellularLocation>
</comment>
<dbReference type="InterPro" id="IPR036259">
    <property type="entry name" value="MFS_trans_sf"/>
</dbReference>
<dbReference type="KEGG" id="hhy:Halhy_5620"/>
<keyword evidence="3 6" id="KW-0812">Transmembrane</keyword>
<protein>
    <submittedName>
        <fullName evidence="8">Major facilitator superfamily MFS_1</fullName>
    </submittedName>
</protein>
<dbReference type="PROSITE" id="PS50850">
    <property type="entry name" value="MFS"/>
    <property type="match status" value="1"/>
</dbReference>
<evidence type="ECO:0000256" key="5">
    <source>
        <dbReference type="ARBA" id="ARBA00023136"/>
    </source>
</evidence>
<evidence type="ECO:0000259" key="7">
    <source>
        <dbReference type="PROSITE" id="PS50850"/>
    </source>
</evidence>
<dbReference type="Proteomes" id="UP000008461">
    <property type="component" value="Chromosome"/>
</dbReference>
<reference key="2">
    <citation type="submission" date="2011-04" db="EMBL/GenBank/DDBJ databases">
        <title>Complete sequence of chromosome of Haliscomenobacter hydrossis DSM 1100.</title>
        <authorList>
            <consortium name="US DOE Joint Genome Institute (JGI-PGF)"/>
            <person name="Lucas S."/>
            <person name="Han J."/>
            <person name="Lapidus A."/>
            <person name="Bruce D."/>
            <person name="Goodwin L."/>
            <person name="Pitluck S."/>
            <person name="Peters L."/>
            <person name="Kyrpides N."/>
            <person name="Mavromatis K."/>
            <person name="Ivanova N."/>
            <person name="Ovchinnikova G."/>
            <person name="Pagani I."/>
            <person name="Daligault H."/>
            <person name="Detter J.C."/>
            <person name="Han C."/>
            <person name="Land M."/>
            <person name="Hauser L."/>
            <person name="Markowitz V."/>
            <person name="Cheng J.-F."/>
            <person name="Hugenholtz P."/>
            <person name="Woyke T."/>
            <person name="Wu D."/>
            <person name="Verbarg S."/>
            <person name="Frueling A."/>
            <person name="Brambilla E."/>
            <person name="Klenk H.-P."/>
            <person name="Eisen J.A."/>
        </authorList>
    </citation>
    <scope>NUCLEOTIDE SEQUENCE</scope>
    <source>
        <strain>DSM 1100</strain>
    </source>
</reference>
<feature type="transmembrane region" description="Helical" evidence="6">
    <location>
        <begin position="351"/>
        <end position="374"/>
    </location>
</feature>
<feature type="domain" description="Major facilitator superfamily (MFS) profile" evidence="7">
    <location>
        <begin position="13"/>
        <end position="426"/>
    </location>
</feature>
<dbReference type="GO" id="GO:0022857">
    <property type="term" value="F:transmembrane transporter activity"/>
    <property type="evidence" value="ECO:0007669"/>
    <property type="project" value="InterPro"/>
</dbReference>
<dbReference type="InterPro" id="IPR020846">
    <property type="entry name" value="MFS_dom"/>
</dbReference>